<evidence type="ECO:0000313" key="3">
    <source>
        <dbReference type="Proteomes" id="UP000190306"/>
    </source>
</evidence>
<accession>A0ABX3LK98</accession>
<gene>
    <name evidence="2" type="ORF">AFM16_13100</name>
</gene>
<keyword evidence="3" id="KW-1185">Reference proteome</keyword>
<evidence type="ECO:0000256" key="1">
    <source>
        <dbReference type="SAM" id="MobiDB-lite"/>
    </source>
</evidence>
<comment type="caution">
    <text evidence="2">The sequence shown here is derived from an EMBL/GenBank/DDBJ whole genome shotgun (WGS) entry which is preliminary data.</text>
</comment>
<reference evidence="2 3" key="1">
    <citation type="submission" date="2015-07" db="EMBL/GenBank/DDBJ databases">
        <title>Draft Genome Sequence of Streptomyces antibioticus, IMRU 3720 reveals insights in the evolution of actinomycin biosynthetic gene clusters in Streptomyces.</title>
        <authorList>
            <person name="Crnovcic I."/>
            <person name="Ruckert C."/>
            <person name="Kalinowksi J."/>
            <person name="Keller U."/>
        </authorList>
    </citation>
    <scope>NUCLEOTIDE SEQUENCE [LARGE SCALE GENOMIC DNA]</scope>
    <source>
        <strain evidence="2 3">DSM 41481</strain>
    </source>
</reference>
<protein>
    <submittedName>
        <fullName evidence="2">Uncharacterized protein</fullName>
    </submittedName>
</protein>
<proteinExistence type="predicted"/>
<organism evidence="2 3">
    <name type="scientific">Streptomyces antibioticus</name>
    <dbReference type="NCBI Taxonomy" id="1890"/>
    <lineage>
        <taxon>Bacteria</taxon>
        <taxon>Bacillati</taxon>
        <taxon>Actinomycetota</taxon>
        <taxon>Actinomycetes</taxon>
        <taxon>Kitasatosporales</taxon>
        <taxon>Streptomycetaceae</taxon>
        <taxon>Streptomyces</taxon>
    </lineage>
</organism>
<dbReference type="EMBL" id="LHQL01000008">
    <property type="protein sequence ID" value="OOQ51904.1"/>
    <property type="molecule type" value="Genomic_DNA"/>
</dbReference>
<evidence type="ECO:0000313" key="2">
    <source>
        <dbReference type="EMBL" id="OOQ51904.1"/>
    </source>
</evidence>
<dbReference type="Proteomes" id="UP000190306">
    <property type="component" value="Chromosome"/>
</dbReference>
<sequence>MARLRKPLQGEAPFHPKPRAGRTGGVPRWSLWNFGDLCGTCSGHRAIWCDGCCGFAGCDLCGFTFKRPCPSCVGGDAEPVCW</sequence>
<feature type="region of interest" description="Disordered" evidence="1">
    <location>
        <begin position="1"/>
        <end position="25"/>
    </location>
</feature>
<name>A0ABX3LK98_STRAT</name>